<dbReference type="EMBL" id="JADNRY010000387">
    <property type="protein sequence ID" value="KAF9058401.1"/>
    <property type="molecule type" value="Genomic_DNA"/>
</dbReference>
<evidence type="ECO:0000313" key="1">
    <source>
        <dbReference type="EMBL" id="KAF9058401.1"/>
    </source>
</evidence>
<gene>
    <name evidence="1" type="ORF">BDP27DRAFT_1183496</name>
</gene>
<feature type="non-terminal residue" evidence="1">
    <location>
        <position position="166"/>
    </location>
</feature>
<dbReference type="Gene3D" id="3.40.50.300">
    <property type="entry name" value="P-loop containing nucleotide triphosphate hydrolases"/>
    <property type="match status" value="1"/>
</dbReference>
<sequence length="166" mass="18789">QPRVLLFFDSKTLSLCISRFLDKNIPTQFCGTGFVHHYYSTMSPQYLQIAHDDFTWLDGPCRILCTTSGESVGVDFPDVRITVNVGVVDENQCGGLHVTLYEPWVLDIKLEEFNDTTTPFHSDPNHPRTILRLGLNKREHVPCSKIAAILAPCIRQYKANYLSNSS</sequence>
<protein>
    <submittedName>
        <fullName evidence="1">Uncharacterized protein</fullName>
    </submittedName>
</protein>
<organism evidence="1 2">
    <name type="scientific">Rhodocollybia butyracea</name>
    <dbReference type="NCBI Taxonomy" id="206335"/>
    <lineage>
        <taxon>Eukaryota</taxon>
        <taxon>Fungi</taxon>
        <taxon>Dikarya</taxon>
        <taxon>Basidiomycota</taxon>
        <taxon>Agaricomycotina</taxon>
        <taxon>Agaricomycetes</taxon>
        <taxon>Agaricomycetidae</taxon>
        <taxon>Agaricales</taxon>
        <taxon>Marasmiineae</taxon>
        <taxon>Omphalotaceae</taxon>
        <taxon>Rhodocollybia</taxon>
    </lineage>
</organism>
<dbReference type="InterPro" id="IPR027417">
    <property type="entry name" value="P-loop_NTPase"/>
</dbReference>
<dbReference type="OrthoDB" id="5952536at2759"/>
<accession>A0A9P5P516</accession>
<evidence type="ECO:0000313" key="2">
    <source>
        <dbReference type="Proteomes" id="UP000772434"/>
    </source>
</evidence>
<dbReference type="AlphaFoldDB" id="A0A9P5P516"/>
<dbReference type="Proteomes" id="UP000772434">
    <property type="component" value="Unassembled WGS sequence"/>
</dbReference>
<feature type="non-terminal residue" evidence="1">
    <location>
        <position position="1"/>
    </location>
</feature>
<reference evidence="1" key="1">
    <citation type="submission" date="2020-11" db="EMBL/GenBank/DDBJ databases">
        <authorList>
            <consortium name="DOE Joint Genome Institute"/>
            <person name="Ahrendt S."/>
            <person name="Riley R."/>
            <person name="Andreopoulos W."/>
            <person name="Labutti K."/>
            <person name="Pangilinan J."/>
            <person name="Ruiz-Duenas F.J."/>
            <person name="Barrasa J.M."/>
            <person name="Sanchez-Garcia M."/>
            <person name="Camarero S."/>
            <person name="Miyauchi S."/>
            <person name="Serrano A."/>
            <person name="Linde D."/>
            <person name="Babiker R."/>
            <person name="Drula E."/>
            <person name="Ayuso-Fernandez I."/>
            <person name="Pacheco R."/>
            <person name="Padilla G."/>
            <person name="Ferreira P."/>
            <person name="Barriuso J."/>
            <person name="Kellner H."/>
            <person name="Castanera R."/>
            <person name="Alfaro M."/>
            <person name="Ramirez L."/>
            <person name="Pisabarro A.G."/>
            <person name="Kuo A."/>
            <person name="Tritt A."/>
            <person name="Lipzen A."/>
            <person name="He G."/>
            <person name="Yan M."/>
            <person name="Ng V."/>
            <person name="Cullen D."/>
            <person name="Martin F."/>
            <person name="Rosso M.-N."/>
            <person name="Henrissat B."/>
            <person name="Hibbett D."/>
            <person name="Martinez A.T."/>
            <person name="Grigoriev I.V."/>
        </authorList>
    </citation>
    <scope>NUCLEOTIDE SEQUENCE</scope>
    <source>
        <strain evidence="1">AH 40177</strain>
    </source>
</reference>
<dbReference type="SUPFAM" id="SSF52540">
    <property type="entry name" value="P-loop containing nucleoside triphosphate hydrolases"/>
    <property type="match status" value="1"/>
</dbReference>
<proteinExistence type="predicted"/>
<comment type="caution">
    <text evidence="1">The sequence shown here is derived from an EMBL/GenBank/DDBJ whole genome shotgun (WGS) entry which is preliminary data.</text>
</comment>
<keyword evidence="2" id="KW-1185">Reference proteome</keyword>
<name>A0A9P5P516_9AGAR</name>